<feature type="non-terminal residue" evidence="1">
    <location>
        <position position="1"/>
    </location>
</feature>
<organism evidence="1 2">
    <name type="scientific">Blastocystis sp. subtype 1 (strain ATCC 50177 / NandII)</name>
    <dbReference type="NCBI Taxonomy" id="478820"/>
    <lineage>
        <taxon>Eukaryota</taxon>
        <taxon>Sar</taxon>
        <taxon>Stramenopiles</taxon>
        <taxon>Bigyra</taxon>
        <taxon>Opalozoa</taxon>
        <taxon>Opalinata</taxon>
        <taxon>Blastocystidae</taxon>
        <taxon>Blastocystis</taxon>
    </lineage>
</organism>
<keyword evidence="2" id="KW-1185">Reference proteome</keyword>
<evidence type="ECO:0000313" key="1">
    <source>
        <dbReference type="EMBL" id="OAO15120.1"/>
    </source>
</evidence>
<evidence type="ECO:0000313" key="2">
    <source>
        <dbReference type="Proteomes" id="UP000078348"/>
    </source>
</evidence>
<dbReference type="Gene3D" id="2.60.120.260">
    <property type="entry name" value="Galactose-binding domain-like"/>
    <property type="match status" value="2"/>
</dbReference>
<gene>
    <name evidence="1" type="ORF">AV274_3172</name>
</gene>
<dbReference type="Pfam" id="PF05345">
    <property type="entry name" value="He_PIG"/>
    <property type="match status" value="1"/>
</dbReference>
<dbReference type="Gene3D" id="2.60.40.10">
    <property type="entry name" value="Immunoglobulins"/>
    <property type="match status" value="1"/>
</dbReference>
<name>A0A196SDI9_BLAHN</name>
<comment type="caution">
    <text evidence="1">The sequence shown here is derived from an EMBL/GenBank/DDBJ whole genome shotgun (WGS) entry which is preliminary data.</text>
</comment>
<dbReference type="EMBL" id="LXWW01000172">
    <property type="protein sequence ID" value="OAO15120.1"/>
    <property type="molecule type" value="Genomic_DNA"/>
</dbReference>
<accession>A0A196SDI9</accession>
<dbReference type="AlphaFoldDB" id="A0A196SDI9"/>
<protein>
    <submittedName>
        <fullName evidence="1">Uncharacterized protein</fullName>
    </submittedName>
</protein>
<sequence length="939" mass="102979">FSEIDAMWNALAFDDSTWQTVVPATITAQQTGTQYYRKQFSGVEDMAAYEIQVNYRYGVIIHLNGKEVFRDQMPFTGAVRPSTASVGGYDVYAFRGVIRPATEVLASSPNILAVELHFRYPVEAYAVEFDTYVAAVASSISSAAEKCFIYPYALSISSSAGTDADAIFDFDKASAYEAQPANLPAMVMLMLSGPRFFFNGLRVWPNAAPTSAPGSFVWYAMTLGNRFTPVLTISDALYGVNEHREFYSYFKAGSYSSYRFRFLAAASSSSSLQAFEIQPLICALEPVNVISFAASSYTVYAKYQNVNIAPSINEFSSCTIQPALPTGLRLVALECTVTGKAMTSLPPTVFTVTSRMTGALISGTFTLEVTECAHTLLSVTRSYQQSAYAESFAIRDAATEEVLLSVAYNAGQPDEQVWSTLLCVAAPKVEVVLGSRGTFWQENSFLTLDALVSGDSSDTVARLRYDALLGLPERHQLRVDWAVVPQTAWQYKMGSVYDGWQTEAGWESAVMGAFPASSNQIQLYKKTFTVASLEGVAGFVISLRYLYGCVMYVNGVEVFRNGVEGILSSESVSTNKYTSTIYRKISLPVRTMGAAYSPVNTMGETAVNYLQEGTNTIAIALVAQTASQKTSYFDCAVRLALAGSRVFDYSISYEQLTGRPEQIADLFYYNSMGQSTCGDNHWTIAFEDNRREWISSVTLYLYYTQGVCQPRQFAWTTLKNVTGMTWSLVGEHKRIWVENNKLFNQYRFENFGTGNEAECEWKIGAIDLGMEVLPAVVPELTYSTPIVINKDVEMGEVYPNSEYYFDFVVTPALPEGITVDPTTGKISGTARTEMAAASYTITAKKVGGGSSTASITLSVEVCTGGKSLITLVVRTDSWPYEGSYKLHAGRGVSGEVVQSSDALAVPNGLNYADWCLPHALYTAELKDARQDGWANPAGW</sequence>
<proteinExistence type="predicted"/>
<dbReference type="OrthoDB" id="530609at2759"/>
<reference evidence="1 2" key="1">
    <citation type="submission" date="2016-05" db="EMBL/GenBank/DDBJ databases">
        <title>Nuclear genome of Blastocystis sp. subtype 1 NandII.</title>
        <authorList>
            <person name="Gentekaki E."/>
            <person name="Curtis B."/>
            <person name="Stairs C."/>
            <person name="Eme L."/>
            <person name="Herman E."/>
            <person name="Klimes V."/>
            <person name="Arias M.C."/>
            <person name="Elias M."/>
            <person name="Hilliou F."/>
            <person name="Klute M."/>
            <person name="Malik S.-B."/>
            <person name="Pightling A."/>
            <person name="Rachubinski R."/>
            <person name="Salas D."/>
            <person name="Schlacht A."/>
            <person name="Suga H."/>
            <person name="Archibald J."/>
            <person name="Ball S.G."/>
            <person name="Clark G."/>
            <person name="Dacks J."/>
            <person name="Van Der Giezen M."/>
            <person name="Tsaousis A."/>
            <person name="Roger A."/>
        </authorList>
    </citation>
    <scope>NUCLEOTIDE SEQUENCE [LARGE SCALE GENOMIC DNA]</scope>
    <source>
        <strain evidence="2">ATCC 50177 / NandII</strain>
    </source>
</reference>
<dbReference type="Proteomes" id="UP000078348">
    <property type="component" value="Unassembled WGS sequence"/>
</dbReference>
<dbReference type="InterPro" id="IPR013783">
    <property type="entry name" value="Ig-like_fold"/>
</dbReference>